<dbReference type="SMART" id="SM00388">
    <property type="entry name" value="HisKA"/>
    <property type="match status" value="1"/>
</dbReference>
<feature type="transmembrane region" description="Helical" evidence="7">
    <location>
        <begin position="102"/>
        <end position="118"/>
    </location>
</feature>
<dbReference type="PANTHER" id="PTHR43711:SF26">
    <property type="entry name" value="SENSOR HISTIDINE KINASE RCSC"/>
    <property type="match status" value="1"/>
</dbReference>
<accession>A0A1K1Q8K3</accession>
<keyword evidence="5 9" id="KW-0418">Kinase</keyword>
<evidence type="ECO:0000256" key="2">
    <source>
        <dbReference type="ARBA" id="ARBA00012438"/>
    </source>
</evidence>
<protein>
    <recommendedName>
        <fullName evidence="2">histidine kinase</fullName>
        <ecNumber evidence="2">2.7.13.3</ecNumber>
    </recommendedName>
</protein>
<dbReference type="GO" id="GO:0000155">
    <property type="term" value="F:phosphorelay sensor kinase activity"/>
    <property type="evidence" value="ECO:0007669"/>
    <property type="project" value="InterPro"/>
</dbReference>
<dbReference type="Gene3D" id="1.10.287.130">
    <property type="match status" value="1"/>
</dbReference>
<keyword evidence="10" id="KW-1185">Reference proteome</keyword>
<keyword evidence="4" id="KW-0808">Transferase</keyword>
<evidence type="ECO:0000256" key="4">
    <source>
        <dbReference type="ARBA" id="ARBA00022679"/>
    </source>
</evidence>
<feature type="domain" description="Histidine kinase" evidence="8">
    <location>
        <begin position="246"/>
        <end position="465"/>
    </location>
</feature>
<dbReference type="Proteomes" id="UP000183257">
    <property type="component" value="Unassembled WGS sequence"/>
</dbReference>
<keyword evidence="7" id="KW-1133">Transmembrane helix</keyword>
<evidence type="ECO:0000256" key="7">
    <source>
        <dbReference type="SAM" id="Phobius"/>
    </source>
</evidence>
<dbReference type="PROSITE" id="PS50109">
    <property type="entry name" value="HIS_KIN"/>
    <property type="match status" value="1"/>
</dbReference>
<dbReference type="Gene3D" id="3.30.565.10">
    <property type="entry name" value="Histidine kinase-like ATPase, C-terminal domain"/>
    <property type="match status" value="1"/>
</dbReference>
<dbReference type="InterPro" id="IPR048437">
    <property type="entry name" value="MASE11"/>
</dbReference>
<dbReference type="InterPro" id="IPR003594">
    <property type="entry name" value="HATPase_dom"/>
</dbReference>
<comment type="catalytic activity">
    <reaction evidence="1">
        <text>ATP + protein L-histidine = ADP + protein N-phospho-L-histidine.</text>
        <dbReference type="EC" id="2.7.13.3"/>
    </reaction>
</comment>
<dbReference type="Pfam" id="PF02518">
    <property type="entry name" value="HATPase_c"/>
    <property type="match status" value="1"/>
</dbReference>
<dbReference type="EMBL" id="FPIY01000003">
    <property type="protein sequence ID" value="SFW56272.1"/>
    <property type="molecule type" value="Genomic_DNA"/>
</dbReference>
<dbReference type="PANTHER" id="PTHR43711">
    <property type="entry name" value="TWO-COMPONENT HISTIDINE KINASE"/>
    <property type="match status" value="1"/>
</dbReference>
<proteinExistence type="predicted"/>
<dbReference type="InterPro" id="IPR004358">
    <property type="entry name" value="Sig_transdc_His_kin-like_C"/>
</dbReference>
<feature type="transmembrane region" description="Helical" evidence="7">
    <location>
        <begin position="179"/>
        <end position="202"/>
    </location>
</feature>
<evidence type="ECO:0000313" key="10">
    <source>
        <dbReference type="Proteomes" id="UP000183257"/>
    </source>
</evidence>
<evidence type="ECO:0000313" key="9">
    <source>
        <dbReference type="EMBL" id="SFW56272.1"/>
    </source>
</evidence>
<evidence type="ECO:0000256" key="5">
    <source>
        <dbReference type="ARBA" id="ARBA00022777"/>
    </source>
</evidence>
<gene>
    <name evidence="9" type="ORF">SAMN05660313_02467</name>
</gene>
<feature type="transmembrane region" description="Helical" evidence="7">
    <location>
        <begin position="147"/>
        <end position="167"/>
    </location>
</feature>
<name>A0A1K1Q8K3_9FLAO</name>
<dbReference type="InterPro" id="IPR036890">
    <property type="entry name" value="HATPase_C_sf"/>
</dbReference>
<evidence type="ECO:0000256" key="1">
    <source>
        <dbReference type="ARBA" id="ARBA00000085"/>
    </source>
</evidence>
<dbReference type="InterPro" id="IPR050736">
    <property type="entry name" value="Sensor_HK_Regulatory"/>
</dbReference>
<dbReference type="EC" id="2.7.13.3" evidence="2"/>
<dbReference type="SUPFAM" id="SSF55874">
    <property type="entry name" value="ATPase domain of HSP90 chaperone/DNA topoisomerase II/histidine kinase"/>
    <property type="match status" value="1"/>
</dbReference>
<feature type="transmembrane region" description="Helical" evidence="7">
    <location>
        <begin position="43"/>
        <end position="60"/>
    </location>
</feature>
<evidence type="ECO:0000259" key="8">
    <source>
        <dbReference type="PROSITE" id="PS50109"/>
    </source>
</evidence>
<dbReference type="Pfam" id="PF20969">
    <property type="entry name" value="MASE11"/>
    <property type="match status" value="1"/>
</dbReference>
<dbReference type="CDD" id="cd00082">
    <property type="entry name" value="HisKA"/>
    <property type="match status" value="1"/>
</dbReference>
<sequence length="468" mass="53254">MDAIINPKMIQKWWKSYINWYVSYSNFKELNKKKGLDYFRDKLFISILLLTFLIGILSYMPSSYVAVTRGDWFVLVADTIAVLVLTFIVLNKRIDFETKKTIFSINLYLLSFALLLHLGFKGNGSILIFTTTGLITLYKGRKAGINSVLISVVLYVILIAAFYFNFFHLPIFNEYDFDVFAVVTVNNVLFNFILVFSISFLIEQLHNALIKENLLQQELVVKHNNAVAAKLRAEKSDQLKSAFLTNVSHEIGTPMYGILGCTDFLKEYNKEDKEYQEYVELINNNGNKLLDIISDIVNISKVETGLMLVEASTFNVTEVIDLVHNTLLPTAKEKGIVFTKNNLISTTEAIIYSDKEKLTEVLKHLLKNAIKYTEKGTIDFRCFYKDQNTIEFLIKDSGIGIPKDKFNAIFKAFYQVDVDHKNALHGSGIGLTIAKAYTEMLGGKLTLESNAEIGATFRFTINTYLKNT</sequence>
<keyword evidence="6" id="KW-0902">Two-component regulatory system</keyword>
<evidence type="ECO:0000256" key="6">
    <source>
        <dbReference type="ARBA" id="ARBA00023012"/>
    </source>
</evidence>
<dbReference type="SUPFAM" id="SSF47384">
    <property type="entry name" value="Homodimeric domain of signal transducing histidine kinase"/>
    <property type="match status" value="1"/>
</dbReference>
<evidence type="ECO:0000256" key="3">
    <source>
        <dbReference type="ARBA" id="ARBA00022553"/>
    </source>
</evidence>
<dbReference type="InterPro" id="IPR003661">
    <property type="entry name" value="HisK_dim/P_dom"/>
</dbReference>
<dbReference type="InterPro" id="IPR036097">
    <property type="entry name" value="HisK_dim/P_sf"/>
</dbReference>
<reference evidence="10" key="1">
    <citation type="submission" date="2016-11" db="EMBL/GenBank/DDBJ databases">
        <authorList>
            <person name="Varghese N."/>
            <person name="Submissions S."/>
        </authorList>
    </citation>
    <scope>NUCLEOTIDE SEQUENCE [LARGE SCALE GENOMIC DNA]</scope>
    <source>
        <strain evidence="10">DSM 24786</strain>
    </source>
</reference>
<keyword evidence="7" id="KW-0812">Transmembrane</keyword>
<keyword evidence="3" id="KW-0597">Phosphoprotein</keyword>
<feature type="transmembrane region" description="Helical" evidence="7">
    <location>
        <begin position="72"/>
        <end position="90"/>
    </location>
</feature>
<dbReference type="InterPro" id="IPR005467">
    <property type="entry name" value="His_kinase_dom"/>
</dbReference>
<organism evidence="9 10">
    <name type="scientific">Cellulophaga fucicola</name>
    <dbReference type="NCBI Taxonomy" id="76595"/>
    <lineage>
        <taxon>Bacteria</taxon>
        <taxon>Pseudomonadati</taxon>
        <taxon>Bacteroidota</taxon>
        <taxon>Flavobacteriia</taxon>
        <taxon>Flavobacteriales</taxon>
        <taxon>Flavobacteriaceae</taxon>
        <taxon>Cellulophaga</taxon>
    </lineage>
</organism>
<dbReference type="Pfam" id="PF00512">
    <property type="entry name" value="HisKA"/>
    <property type="match status" value="1"/>
</dbReference>
<dbReference type="PRINTS" id="PR00344">
    <property type="entry name" value="BCTRLSENSOR"/>
</dbReference>
<dbReference type="RefSeq" id="WP_244543123.1">
    <property type="nucleotide sequence ID" value="NZ_FPIY01000003.1"/>
</dbReference>
<dbReference type="SMART" id="SM00387">
    <property type="entry name" value="HATPase_c"/>
    <property type="match status" value="1"/>
</dbReference>
<dbReference type="AlphaFoldDB" id="A0A1K1Q8K3"/>
<keyword evidence="7" id="KW-0472">Membrane</keyword>
<dbReference type="STRING" id="76595.SAMN05660313_02467"/>